<feature type="chain" id="PRO_5022057377" description="DUF3352 domain-containing protein" evidence="1">
    <location>
        <begin position="29"/>
        <end position="586"/>
    </location>
</feature>
<evidence type="ECO:0000313" key="3">
    <source>
        <dbReference type="Proteomes" id="UP000317835"/>
    </source>
</evidence>
<evidence type="ECO:0008006" key="4">
    <source>
        <dbReference type="Google" id="ProtNLM"/>
    </source>
</evidence>
<reference evidence="2 3" key="1">
    <citation type="submission" date="2019-02" db="EMBL/GenBank/DDBJ databases">
        <title>Deep-cultivation of Planctomycetes and their phenomic and genomic characterization uncovers novel biology.</title>
        <authorList>
            <person name="Wiegand S."/>
            <person name="Jogler M."/>
            <person name="Boedeker C."/>
            <person name="Pinto D."/>
            <person name="Vollmers J."/>
            <person name="Rivas-Marin E."/>
            <person name="Kohn T."/>
            <person name="Peeters S.H."/>
            <person name="Heuer A."/>
            <person name="Rast P."/>
            <person name="Oberbeckmann S."/>
            <person name="Bunk B."/>
            <person name="Jeske O."/>
            <person name="Meyerdierks A."/>
            <person name="Storesund J.E."/>
            <person name="Kallscheuer N."/>
            <person name="Luecker S."/>
            <person name="Lage O.M."/>
            <person name="Pohl T."/>
            <person name="Merkel B.J."/>
            <person name="Hornburger P."/>
            <person name="Mueller R.-W."/>
            <person name="Bruemmer F."/>
            <person name="Labrenz M."/>
            <person name="Spormann A.M."/>
            <person name="Op den Camp H."/>
            <person name="Overmann J."/>
            <person name="Amann R."/>
            <person name="Jetten M.S.M."/>
            <person name="Mascher T."/>
            <person name="Medema M.H."/>
            <person name="Devos D.P."/>
            <person name="Kaster A.-K."/>
            <person name="Ovreas L."/>
            <person name="Rohde M."/>
            <person name="Galperin M.Y."/>
            <person name="Jogler C."/>
        </authorList>
    </citation>
    <scope>NUCLEOTIDE SEQUENCE [LARGE SCALE GENOMIC DNA]</scope>
    <source>
        <strain evidence="2 3">ElP</strain>
    </source>
</reference>
<dbReference type="KEGG" id="tpla:ElP_59850"/>
<evidence type="ECO:0000256" key="1">
    <source>
        <dbReference type="SAM" id="SignalP"/>
    </source>
</evidence>
<evidence type="ECO:0000313" key="2">
    <source>
        <dbReference type="EMBL" id="QDV38037.1"/>
    </source>
</evidence>
<keyword evidence="1" id="KW-0732">Signal</keyword>
<gene>
    <name evidence="2" type="ORF">ElP_59850</name>
</gene>
<accession>A0A518HB49</accession>
<organism evidence="2 3">
    <name type="scientific">Tautonia plasticadhaerens</name>
    <dbReference type="NCBI Taxonomy" id="2527974"/>
    <lineage>
        <taxon>Bacteria</taxon>
        <taxon>Pseudomonadati</taxon>
        <taxon>Planctomycetota</taxon>
        <taxon>Planctomycetia</taxon>
        <taxon>Isosphaerales</taxon>
        <taxon>Isosphaeraceae</taxon>
        <taxon>Tautonia</taxon>
    </lineage>
</organism>
<feature type="signal peptide" evidence="1">
    <location>
        <begin position="1"/>
        <end position="28"/>
    </location>
</feature>
<proteinExistence type="predicted"/>
<dbReference type="RefSeq" id="WP_145276241.1">
    <property type="nucleotide sequence ID" value="NZ_CP036426.1"/>
</dbReference>
<name>A0A518HB49_9BACT</name>
<dbReference type="OrthoDB" id="245331at2"/>
<keyword evidence="3" id="KW-1185">Reference proteome</keyword>
<dbReference type="Proteomes" id="UP000317835">
    <property type="component" value="Chromosome"/>
</dbReference>
<sequence length="586" mass="61479" precursor="true">MTCRRPSIRTRAVSGMLLALFLTSPAVSSSESADELMGRVPPDASLVLELEGLGPRLEALVDSGLGEGLAASRLVRDWLASDEGATLRRAKRDVEVALGAPLVEIADRLLGRAAVLSLHLPEGEAPEQARGLLQTVVADRDLLSRFIGAANAAERASGALLAVEEREHGGVSYSIRDFGDGRPDEAYAMLDDGTFVWTNARRLMTEVIDRVGLETREELLDDPALARVRSAMPGGAMARAFVAPRLIARLAASDPNSPKLDDLPAPVAEYLGAIDALGAALEWRDGPVLHVIEALDPDRLPDPVRSWASRSGDAGPILGLIPPSALLAAAGHVDLPALHDLIVASVPEEDRGGVEALTGVARGLLLGKDPRSEILPAIGPGVVGWVDTPADSRPIGESPAVLVASVGDPAAAEALDNALRTALAFLSLDDDGGRRFRLSVEGRDGARVTALISEAGEGAGRVRFAFAVARGLIVVGTDADAVASVLSDRGAGESRTRPAALVARDRLFPDASTFAYLDLDAVRLLADSRRAELVELLEDESDGEDLSRVLDLLGLFRGVYATSSLAEDGSMAHRRLGLIVAEPGGQ</sequence>
<dbReference type="EMBL" id="CP036426">
    <property type="protein sequence ID" value="QDV38037.1"/>
    <property type="molecule type" value="Genomic_DNA"/>
</dbReference>
<dbReference type="AlphaFoldDB" id="A0A518HB49"/>
<protein>
    <recommendedName>
        <fullName evidence="4">DUF3352 domain-containing protein</fullName>
    </recommendedName>
</protein>